<dbReference type="Pfam" id="PF08268">
    <property type="entry name" value="FBA_3"/>
    <property type="match status" value="1"/>
</dbReference>
<dbReference type="SMR" id="A0A816IYB2"/>
<feature type="domain" description="F-box" evidence="1">
    <location>
        <begin position="8"/>
        <end position="53"/>
    </location>
</feature>
<dbReference type="PANTHER" id="PTHR31111:SF36">
    <property type="entry name" value="F-BOX DOMAIN-CONTAINING PROTEIN"/>
    <property type="match status" value="1"/>
</dbReference>
<evidence type="ECO:0000259" key="1">
    <source>
        <dbReference type="PROSITE" id="PS50181"/>
    </source>
</evidence>
<name>A0A816IYB2_BRANA</name>
<dbReference type="NCBIfam" id="TIGR01640">
    <property type="entry name" value="F_box_assoc_1"/>
    <property type="match status" value="1"/>
</dbReference>
<reference evidence="2" key="1">
    <citation type="submission" date="2021-01" db="EMBL/GenBank/DDBJ databases">
        <authorList>
            <consortium name="Genoscope - CEA"/>
            <person name="William W."/>
        </authorList>
    </citation>
    <scope>NUCLEOTIDE SEQUENCE</scope>
</reference>
<proteinExistence type="predicted"/>
<dbReference type="AlphaFoldDB" id="A0A816IYB2"/>
<dbReference type="InterPro" id="IPR013187">
    <property type="entry name" value="F-box-assoc_dom_typ3"/>
</dbReference>
<dbReference type="Pfam" id="PF00646">
    <property type="entry name" value="F-box"/>
    <property type="match status" value="1"/>
</dbReference>
<dbReference type="SMART" id="SM00256">
    <property type="entry name" value="FBOX"/>
    <property type="match status" value="1"/>
</dbReference>
<dbReference type="Proteomes" id="UP001295469">
    <property type="component" value="Chromosome C09"/>
</dbReference>
<sequence>MRSKEGDGTESLSLPVDLIIEILTKLPPRSLSRLICVSKLWLSIIHGKYFNDLYLTRSSTRPRLLLHRYCHDTRRSHYSSLSSRLSLVDSITLPGCQISPPVRGLICCVDHDSSIVVIGNPSTGQFLTLTHDAITDKIFFGYDPVNDLYKVLSMNFFHDIDGSVVLEKSQVLTLGGAQESWRVIECKYPYYPGTQGICHNGVVYYGAWSNLTDRRSVVVGFDLRYEEFSLITLPEDVQIVSRFESDLVRYNGKIALVNVSLTRKFDLWVLMDVKKHEWSKYSVVAPTCDFFRCRGTIETGELIFEQLYFGDQFSILYYDPKQDKARRVDLERSGDTTSSGRKLFVDHVESPMFLPRKFIH</sequence>
<accession>A0A816IYB2</accession>
<dbReference type="InterPro" id="IPR017451">
    <property type="entry name" value="F-box-assoc_interact_dom"/>
</dbReference>
<dbReference type="Gene3D" id="1.20.1280.50">
    <property type="match status" value="1"/>
</dbReference>
<dbReference type="EMBL" id="HG994373">
    <property type="protein sequence ID" value="CAF1724370.1"/>
    <property type="molecule type" value="Genomic_DNA"/>
</dbReference>
<dbReference type="PANTHER" id="PTHR31111">
    <property type="entry name" value="BNAA05G37150D PROTEIN-RELATED"/>
    <property type="match status" value="1"/>
</dbReference>
<dbReference type="SUPFAM" id="SSF81383">
    <property type="entry name" value="F-box domain"/>
    <property type="match status" value="1"/>
</dbReference>
<evidence type="ECO:0000313" key="2">
    <source>
        <dbReference type="EMBL" id="CAF1724370.1"/>
    </source>
</evidence>
<organism evidence="2">
    <name type="scientific">Brassica napus</name>
    <name type="common">Rape</name>
    <dbReference type="NCBI Taxonomy" id="3708"/>
    <lineage>
        <taxon>Eukaryota</taxon>
        <taxon>Viridiplantae</taxon>
        <taxon>Streptophyta</taxon>
        <taxon>Embryophyta</taxon>
        <taxon>Tracheophyta</taxon>
        <taxon>Spermatophyta</taxon>
        <taxon>Magnoliopsida</taxon>
        <taxon>eudicotyledons</taxon>
        <taxon>Gunneridae</taxon>
        <taxon>Pentapetalae</taxon>
        <taxon>rosids</taxon>
        <taxon>malvids</taxon>
        <taxon>Brassicales</taxon>
        <taxon>Brassicaceae</taxon>
        <taxon>Brassiceae</taxon>
        <taxon>Brassica</taxon>
    </lineage>
</organism>
<dbReference type="PROSITE" id="PS50181">
    <property type="entry name" value="FBOX"/>
    <property type="match status" value="1"/>
</dbReference>
<dbReference type="InterPro" id="IPR001810">
    <property type="entry name" value="F-box_dom"/>
</dbReference>
<dbReference type="OrthoDB" id="1112282at2759"/>
<gene>
    <name evidence="2" type="ORF">DARMORV10_C09P21460.1</name>
</gene>
<protein>
    <submittedName>
        <fullName evidence="2">(rape) hypothetical protein</fullName>
    </submittedName>
</protein>
<dbReference type="InterPro" id="IPR036047">
    <property type="entry name" value="F-box-like_dom_sf"/>
</dbReference>